<keyword evidence="7" id="KW-0503">Monooxygenase</keyword>
<keyword evidence="4" id="KW-0274">FAD</keyword>
<evidence type="ECO:0000256" key="5">
    <source>
        <dbReference type="ARBA" id="ARBA00022857"/>
    </source>
</evidence>
<dbReference type="Proteomes" id="UP000054321">
    <property type="component" value="Unassembled WGS sequence"/>
</dbReference>
<evidence type="ECO:0000313" key="8">
    <source>
        <dbReference type="EMBL" id="KIN08773.1"/>
    </source>
</evidence>
<evidence type="ECO:0000256" key="7">
    <source>
        <dbReference type="ARBA" id="ARBA00023033"/>
    </source>
</evidence>
<name>A0A0C3E351_OIDMZ</name>
<dbReference type="HOGENOM" id="CLU_136892_0_0_1"/>
<dbReference type="Pfam" id="PF13450">
    <property type="entry name" value="NAD_binding_8"/>
    <property type="match status" value="1"/>
</dbReference>
<dbReference type="Gene3D" id="3.50.50.60">
    <property type="entry name" value="FAD/NAD(P)-binding domain"/>
    <property type="match status" value="1"/>
</dbReference>
<dbReference type="InParanoid" id="A0A0C3E351"/>
<dbReference type="AlphaFoldDB" id="A0A0C3E351"/>
<reference evidence="8 9" key="1">
    <citation type="submission" date="2014-04" db="EMBL/GenBank/DDBJ databases">
        <authorList>
            <consortium name="DOE Joint Genome Institute"/>
            <person name="Kuo A."/>
            <person name="Martino E."/>
            <person name="Perotto S."/>
            <person name="Kohler A."/>
            <person name="Nagy L.G."/>
            <person name="Floudas D."/>
            <person name="Copeland A."/>
            <person name="Barry K.W."/>
            <person name="Cichocki N."/>
            <person name="Veneault-Fourrey C."/>
            <person name="LaButti K."/>
            <person name="Lindquist E.A."/>
            <person name="Lipzen A."/>
            <person name="Lundell T."/>
            <person name="Morin E."/>
            <person name="Murat C."/>
            <person name="Sun H."/>
            <person name="Tunlid A."/>
            <person name="Henrissat B."/>
            <person name="Grigoriev I.V."/>
            <person name="Hibbett D.S."/>
            <person name="Martin F."/>
            <person name="Nordberg H.P."/>
            <person name="Cantor M.N."/>
            <person name="Hua S.X."/>
        </authorList>
    </citation>
    <scope>NUCLEOTIDE SEQUENCE [LARGE SCALE GENOMIC DNA]</scope>
    <source>
        <strain evidence="8 9">Zn</strain>
    </source>
</reference>
<reference evidence="9" key="2">
    <citation type="submission" date="2015-01" db="EMBL/GenBank/DDBJ databases">
        <title>Evolutionary Origins and Diversification of the Mycorrhizal Mutualists.</title>
        <authorList>
            <consortium name="DOE Joint Genome Institute"/>
            <consortium name="Mycorrhizal Genomics Consortium"/>
            <person name="Kohler A."/>
            <person name="Kuo A."/>
            <person name="Nagy L.G."/>
            <person name="Floudas D."/>
            <person name="Copeland A."/>
            <person name="Barry K.W."/>
            <person name="Cichocki N."/>
            <person name="Veneault-Fourrey C."/>
            <person name="LaButti K."/>
            <person name="Lindquist E.A."/>
            <person name="Lipzen A."/>
            <person name="Lundell T."/>
            <person name="Morin E."/>
            <person name="Murat C."/>
            <person name="Riley R."/>
            <person name="Ohm R."/>
            <person name="Sun H."/>
            <person name="Tunlid A."/>
            <person name="Henrissat B."/>
            <person name="Grigoriev I.V."/>
            <person name="Hibbett D.S."/>
            <person name="Martin F."/>
        </authorList>
    </citation>
    <scope>NUCLEOTIDE SEQUENCE [LARGE SCALE GENOMIC DNA]</scope>
    <source>
        <strain evidence="9">Zn</strain>
    </source>
</reference>
<comment type="cofactor">
    <cofactor evidence="1">
        <name>FAD</name>
        <dbReference type="ChEBI" id="CHEBI:57692"/>
    </cofactor>
</comment>
<dbReference type="PANTHER" id="PTHR43098">
    <property type="entry name" value="L-ORNITHINE N(5)-MONOOXYGENASE-RELATED"/>
    <property type="match status" value="1"/>
</dbReference>
<dbReference type="InterPro" id="IPR050775">
    <property type="entry name" value="FAD-binding_Monooxygenases"/>
</dbReference>
<dbReference type="GO" id="GO:0004497">
    <property type="term" value="F:monooxygenase activity"/>
    <property type="evidence" value="ECO:0007669"/>
    <property type="project" value="UniProtKB-KW"/>
</dbReference>
<evidence type="ECO:0000313" key="9">
    <source>
        <dbReference type="Proteomes" id="UP000054321"/>
    </source>
</evidence>
<evidence type="ECO:0000256" key="4">
    <source>
        <dbReference type="ARBA" id="ARBA00022827"/>
    </source>
</evidence>
<evidence type="ECO:0000256" key="1">
    <source>
        <dbReference type="ARBA" id="ARBA00001974"/>
    </source>
</evidence>
<keyword evidence="9" id="KW-1185">Reference proteome</keyword>
<dbReference type="EMBL" id="KN832870">
    <property type="protein sequence ID" value="KIN08773.1"/>
    <property type="molecule type" value="Genomic_DNA"/>
</dbReference>
<protein>
    <recommendedName>
        <fullName evidence="10">FAD/NAD(P)-binding domain-containing protein</fullName>
    </recommendedName>
</protein>
<dbReference type="PANTHER" id="PTHR43098:SF3">
    <property type="entry name" value="L-ORNITHINE N(5)-MONOOXYGENASE-RELATED"/>
    <property type="match status" value="1"/>
</dbReference>
<proteinExistence type="inferred from homology"/>
<dbReference type="STRING" id="913774.A0A0C3E351"/>
<dbReference type="SUPFAM" id="SSF51905">
    <property type="entry name" value="FAD/NAD(P)-binding domain"/>
    <property type="match status" value="1"/>
</dbReference>
<dbReference type="OrthoDB" id="66881at2759"/>
<evidence type="ECO:0000256" key="2">
    <source>
        <dbReference type="ARBA" id="ARBA00010139"/>
    </source>
</evidence>
<keyword evidence="6" id="KW-0560">Oxidoreductase</keyword>
<organism evidence="8 9">
    <name type="scientific">Oidiodendron maius (strain Zn)</name>
    <dbReference type="NCBI Taxonomy" id="913774"/>
    <lineage>
        <taxon>Eukaryota</taxon>
        <taxon>Fungi</taxon>
        <taxon>Dikarya</taxon>
        <taxon>Ascomycota</taxon>
        <taxon>Pezizomycotina</taxon>
        <taxon>Leotiomycetes</taxon>
        <taxon>Leotiomycetes incertae sedis</taxon>
        <taxon>Myxotrichaceae</taxon>
        <taxon>Oidiodendron</taxon>
    </lineage>
</organism>
<dbReference type="InterPro" id="IPR036188">
    <property type="entry name" value="FAD/NAD-bd_sf"/>
</dbReference>
<keyword evidence="3" id="KW-0285">Flavoprotein</keyword>
<sequence length="141" mass="15989">MQTNPEVDALVVGGGFGGVYCWYELKKNGFNTVKYEAGDDLGGTWRWNCYPGAGVESEIPEYQLSIPETYKDWTWSTNYPDYAELRAYFDHCDKVLNEGRWYIKTADSRTAKAKYFIVAAGFAAKRYVPEEFTGFILLAGS</sequence>
<gene>
    <name evidence="8" type="ORF">OIDMADRAFT_48616</name>
</gene>
<keyword evidence="5" id="KW-0521">NADP</keyword>
<comment type="similarity">
    <text evidence="2">Belongs to the FAD-binding monooxygenase family.</text>
</comment>
<evidence type="ECO:0000256" key="6">
    <source>
        <dbReference type="ARBA" id="ARBA00023002"/>
    </source>
</evidence>
<accession>A0A0C3E351</accession>
<evidence type="ECO:0000256" key="3">
    <source>
        <dbReference type="ARBA" id="ARBA00022630"/>
    </source>
</evidence>
<evidence type="ECO:0008006" key="10">
    <source>
        <dbReference type="Google" id="ProtNLM"/>
    </source>
</evidence>